<protein>
    <submittedName>
        <fullName evidence="1">Uncharacterized protein</fullName>
    </submittedName>
</protein>
<name>A0A2P2N855_RHIMU</name>
<dbReference type="AlphaFoldDB" id="A0A2P2N855"/>
<evidence type="ECO:0000313" key="1">
    <source>
        <dbReference type="EMBL" id="MBX38668.1"/>
    </source>
</evidence>
<dbReference type="EMBL" id="GGEC01058184">
    <property type="protein sequence ID" value="MBX38668.1"/>
    <property type="molecule type" value="Transcribed_RNA"/>
</dbReference>
<accession>A0A2P2N855</accession>
<sequence length="26" mass="3129">MPNVIFLARKLHNKTIQWLYQSLNLS</sequence>
<organism evidence="1">
    <name type="scientific">Rhizophora mucronata</name>
    <name type="common">Asiatic mangrove</name>
    <dbReference type="NCBI Taxonomy" id="61149"/>
    <lineage>
        <taxon>Eukaryota</taxon>
        <taxon>Viridiplantae</taxon>
        <taxon>Streptophyta</taxon>
        <taxon>Embryophyta</taxon>
        <taxon>Tracheophyta</taxon>
        <taxon>Spermatophyta</taxon>
        <taxon>Magnoliopsida</taxon>
        <taxon>eudicotyledons</taxon>
        <taxon>Gunneridae</taxon>
        <taxon>Pentapetalae</taxon>
        <taxon>rosids</taxon>
        <taxon>fabids</taxon>
        <taxon>Malpighiales</taxon>
        <taxon>Rhizophoraceae</taxon>
        <taxon>Rhizophora</taxon>
    </lineage>
</organism>
<proteinExistence type="predicted"/>
<reference evidence="1" key="1">
    <citation type="submission" date="2018-02" db="EMBL/GenBank/DDBJ databases">
        <title>Rhizophora mucronata_Transcriptome.</title>
        <authorList>
            <person name="Meera S.P."/>
            <person name="Sreeshan A."/>
            <person name="Augustine A."/>
        </authorList>
    </citation>
    <scope>NUCLEOTIDE SEQUENCE</scope>
    <source>
        <tissue evidence="1">Leaf</tissue>
    </source>
</reference>